<dbReference type="Gene3D" id="1.10.3720.10">
    <property type="entry name" value="MetI-like"/>
    <property type="match status" value="1"/>
</dbReference>
<feature type="transmembrane region" description="Helical" evidence="7">
    <location>
        <begin position="105"/>
        <end position="127"/>
    </location>
</feature>
<accession>A0A923LJQ9</accession>
<dbReference type="GO" id="GO:0005886">
    <property type="term" value="C:plasma membrane"/>
    <property type="evidence" value="ECO:0007669"/>
    <property type="project" value="UniProtKB-SubCell"/>
</dbReference>
<evidence type="ECO:0000256" key="7">
    <source>
        <dbReference type="RuleBase" id="RU363032"/>
    </source>
</evidence>
<keyword evidence="3" id="KW-1003">Cell membrane</keyword>
<evidence type="ECO:0000313" key="9">
    <source>
        <dbReference type="EMBL" id="MBC5689229.1"/>
    </source>
</evidence>
<evidence type="ECO:0000256" key="4">
    <source>
        <dbReference type="ARBA" id="ARBA00022692"/>
    </source>
</evidence>
<comment type="caution">
    <text evidence="9">The sequence shown here is derived from an EMBL/GenBank/DDBJ whole genome shotgun (WGS) entry which is preliminary data.</text>
</comment>
<evidence type="ECO:0000256" key="3">
    <source>
        <dbReference type="ARBA" id="ARBA00022475"/>
    </source>
</evidence>
<feature type="transmembrane region" description="Helical" evidence="7">
    <location>
        <begin position="196"/>
        <end position="216"/>
    </location>
</feature>
<evidence type="ECO:0000256" key="5">
    <source>
        <dbReference type="ARBA" id="ARBA00022989"/>
    </source>
</evidence>
<gene>
    <name evidence="9" type="ORF">H8S37_09895</name>
</gene>
<keyword evidence="10" id="KW-1185">Reference proteome</keyword>
<evidence type="ECO:0000313" key="10">
    <source>
        <dbReference type="Proteomes" id="UP000652477"/>
    </source>
</evidence>
<dbReference type="GO" id="GO:0042918">
    <property type="term" value="P:alkanesulfonate transmembrane transport"/>
    <property type="evidence" value="ECO:0007669"/>
    <property type="project" value="UniProtKB-ARBA"/>
</dbReference>
<feature type="transmembrane region" description="Helical" evidence="7">
    <location>
        <begin position="12"/>
        <end position="33"/>
    </location>
</feature>
<comment type="similarity">
    <text evidence="7">Belongs to the binding-protein-dependent transport system permease family.</text>
</comment>
<dbReference type="Pfam" id="PF00528">
    <property type="entry name" value="BPD_transp_1"/>
    <property type="match status" value="1"/>
</dbReference>
<feature type="transmembrane region" description="Helical" evidence="7">
    <location>
        <begin position="74"/>
        <end position="93"/>
    </location>
</feature>
<feature type="domain" description="ABC transmembrane type-1" evidence="8">
    <location>
        <begin position="67"/>
        <end position="247"/>
    </location>
</feature>
<dbReference type="RefSeq" id="WP_186875904.1">
    <property type="nucleotide sequence ID" value="NZ_JACOPF010000002.1"/>
</dbReference>
<dbReference type="CDD" id="cd06261">
    <property type="entry name" value="TM_PBP2"/>
    <property type="match status" value="1"/>
</dbReference>
<dbReference type="PANTHER" id="PTHR30151:SF0">
    <property type="entry name" value="ABC TRANSPORTER PERMEASE PROTEIN MJ0413-RELATED"/>
    <property type="match status" value="1"/>
</dbReference>
<dbReference type="InterPro" id="IPR035906">
    <property type="entry name" value="MetI-like_sf"/>
</dbReference>
<organism evidence="9 10">
    <name type="scientific">Mediterraneibacter hominis</name>
    <dbReference type="NCBI Taxonomy" id="2763054"/>
    <lineage>
        <taxon>Bacteria</taxon>
        <taxon>Bacillati</taxon>
        <taxon>Bacillota</taxon>
        <taxon>Clostridia</taxon>
        <taxon>Lachnospirales</taxon>
        <taxon>Lachnospiraceae</taxon>
        <taxon>Mediterraneibacter</taxon>
    </lineage>
</organism>
<proteinExistence type="inferred from homology"/>
<evidence type="ECO:0000256" key="2">
    <source>
        <dbReference type="ARBA" id="ARBA00022448"/>
    </source>
</evidence>
<dbReference type="InterPro" id="IPR000515">
    <property type="entry name" value="MetI-like"/>
</dbReference>
<feature type="transmembrane region" description="Helical" evidence="7">
    <location>
        <begin position="228"/>
        <end position="247"/>
    </location>
</feature>
<name>A0A923LJQ9_9FIRM</name>
<sequence>MKNNIKKFSTREIILNILPLVSIILFIFMWILASGEGKIIPAPADVIERGERLLEKPINNITLAGHIWASMKRVLSGLALACIFGIPFGLLIGWNKRCCDFLKPIFELIRPVPALAWIPLMTLWFGIGESSKIALIFIGTLMPVVVNTYSGVRLIPRLNIDVARAFGATEFQIVKEIVLPCSLSAIMAGVKTAMGTAWIVVLAAEMISANSGLGFMIIRGSDVADLSLVILAMIIIGVIGAVLSWLLTLAERKLCPWKEEIN</sequence>
<dbReference type="AlphaFoldDB" id="A0A923LJQ9"/>
<comment type="subcellular location">
    <subcellularLocation>
        <location evidence="1 7">Cell membrane</location>
        <topology evidence="1 7">Multi-pass membrane protein</topology>
    </subcellularLocation>
</comment>
<dbReference type="PROSITE" id="PS50928">
    <property type="entry name" value="ABC_TM1"/>
    <property type="match status" value="1"/>
</dbReference>
<dbReference type="EMBL" id="JACOPF010000002">
    <property type="protein sequence ID" value="MBC5689229.1"/>
    <property type="molecule type" value="Genomic_DNA"/>
</dbReference>
<keyword evidence="2 7" id="KW-0813">Transport</keyword>
<keyword evidence="4 7" id="KW-0812">Transmembrane</keyword>
<reference evidence="9" key="1">
    <citation type="submission" date="2020-08" db="EMBL/GenBank/DDBJ databases">
        <title>Genome public.</title>
        <authorList>
            <person name="Liu C."/>
            <person name="Sun Q."/>
        </authorList>
    </citation>
    <scope>NUCLEOTIDE SEQUENCE</scope>
    <source>
        <strain evidence="9">NSJ-55</strain>
    </source>
</reference>
<dbReference type="Proteomes" id="UP000652477">
    <property type="component" value="Unassembled WGS sequence"/>
</dbReference>
<dbReference type="FunFam" id="1.10.3720.10:FF:000003">
    <property type="entry name" value="Aliphatic sulfonate ABC transporter permease"/>
    <property type="match status" value="1"/>
</dbReference>
<dbReference type="PANTHER" id="PTHR30151">
    <property type="entry name" value="ALKANE SULFONATE ABC TRANSPORTER-RELATED, MEMBRANE SUBUNIT"/>
    <property type="match status" value="1"/>
</dbReference>
<evidence type="ECO:0000256" key="1">
    <source>
        <dbReference type="ARBA" id="ARBA00004651"/>
    </source>
</evidence>
<protein>
    <submittedName>
        <fullName evidence="9">ABC transporter permease</fullName>
    </submittedName>
</protein>
<keyword evidence="5 7" id="KW-1133">Transmembrane helix</keyword>
<evidence type="ECO:0000256" key="6">
    <source>
        <dbReference type="ARBA" id="ARBA00023136"/>
    </source>
</evidence>
<feature type="transmembrane region" description="Helical" evidence="7">
    <location>
        <begin position="133"/>
        <end position="152"/>
    </location>
</feature>
<evidence type="ECO:0000259" key="8">
    <source>
        <dbReference type="PROSITE" id="PS50928"/>
    </source>
</evidence>
<keyword evidence="6 7" id="KW-0472">Membrane</keyword>
<dbReference type="SUPFAM" id="SSF161098">
    <property type="entry name" value="MetI-like"/>
    <property type="match status" value="1"/>
</dbReference>